<dbReference type="Pfam" id="PF14398">
    <property type="entry name" value="ATPgrasp_YheCD"/>
    <property type="match status" value="1"/>
</dbReference>
<evidence type="ECO:0000313" key="4">
    <source>
        <dbReference type="Proteomes" id="UP001597120"/>
    </source>
</evidence>
<dbReference type="EMBL" id="JBHTIU010000092">
    <property type="protein sequence ID" value="MFD0871878.1"/>
    <property type="molecule type" value="Genomic_DNA"/>
</dbReference>
<keyword evidence="1" id="KW-0067">ATP-binding</keyword>
<evidence type="ECO:0000313" key="3">
    <source>
        <dbReference type="EMBL" id="MFD0871878.1"/>
    </source>
</evidence>
<keyword evidence="1" id="KW-0547">Nucleotide-binding</keyword>
<dbReference type="RefSeq" id="WP_379291083.1">
    <property type="nucleotide sequence ID" value="NZ_JBHTIU010000092.1"/>
</dbReference>
<feature type="domain" description="ATP-grasp" evidence="2">
    <location>
        <begin position="134"/>
        <end position="373"/>
    </location>
</feature>
<dbReference type="InterPro" id="IPR011761">
    <property type="entry name" value="ATP-grasp"/>
</dbReference>
<sequence length="378" mass="43842">MDFHLHEWPSHSQPNIAILTMPDEKRPFRGNHYNFIDLIRCGKEMGAFVYVITVNDVKLWNRRINSYVYNPETKTWTQMMLPLPDVVYNRIPTRKDELRPEVQQTIHSLLRHSHIRLFNPFFFNKWTLFEWLNKTKSTKRYIPATKRLTSLQDLELFLKHFPTVYLKPARGKAGKGIMRIETGSPKAKNSYRLIIQTFRKSHISLHTHLPKLWAVLKEQIGSEDYIIQQGIRLSSYQNRPFDLRVLVQKNRKGSWSLTGIGARVAGKLSITTHVPRGGSIDEPEKCLSATFGKEAARSILLKVKKTAYSIARRIEKASGHTLGEMSMDLGVDTSGQIWFFEANSRPMKFDEPDIRKKSLERIIQYSLYLSKAKKKVSG</sequence>
<name>A0ABW3DHS0_9BACL</name>
<comment type="caution">
    <text evidence="3">The sequence shown here is derived from an EMBL/GenBank/DDBJ whole genome shotgun (WGS) entry which is preliminary data.</text>
</comment>
<evidence type="ECO:0000256" key="1">
    <source>
        <dbReference type="PROSITE-ProRule" id="PRU00409"/>
    </source>
</evidence>
<organism evidence="3 4">
    <name type="scientific">Paenibacillus residui</name>
    <dbReference type="NCBI Taxonomy" id="629724"/>
    <lineage>
        <taxon>Bacteria</taxon>
        <taxon>Bacillati</taxon>
        <taxon>Bacillota</taxon>
        <taxon>Bacilli</taxon>
        <taxon>Bacillales</taxon>
        <taxon>Paenibacillaceae</taxon>
        <taxon>Paenibacillus</taxon>
    </lineage>
</organism>
<dbReference type="PROSITE" id="PS50975">
    <property type="entry name" value="ATP_GRASP"/>
    <property type="match status" value="1"/>
</dbReference>
<proteinExistence type="predicted"/>
<evidence type="ECO:0000259" key="2">
    <source>
        <dbReference type="PROSITE" id="PS50975"/>
    </source>
</evidence>
<protein>
    <submittedName>
        <fullName evidence="3">YheC/YheD family protein</fullName>
    </submittedName>
</protein>
<dbReference type="SUPFAM" id="SSF56059">
    <property type="entry name" value="Glutathione synthetase ATP-binding domain-like"/>
    <property type="match status" value="1"/>
</dbReference>
<gene>
    <name evidence="3" type="ORF">ACFQ03_22375</name>
</gene>
<reference evidence="4" key="1">
    <citation type="journal article" date="2019" name="Int. J. Syst. Evol. Microbiol.">
        <title>The Global Catalogue of Microorganisms (GCM) 10K type strain sequencing project: providing services to taxonomists for standard genome sequencing and annotation.</title>
        <authorList>
            <consortium name="The Broad Institute Genomics Platform"/>
            <consortium name="The Broad Institute Genome Sequencing Center for Infectious Disease"/>
            <person name="Wu L."/>
            <person name="Ma J."/>
        </authorList>
    </citation>
    <scope>NUCLEOTIDE SEQUENCE [LARGE SCALE GENOMIC DNA]</scope>
    <source>
        <strain evidence="4">CCUG 57263</strain>
    </source>
</reference>
<dbReference type="InterPro" id="IPR026838">
    <property type="entry name" value="YheC/D"/>
</dbReference>
<dbReference type="Proteomes" id="UP001597120">
    <property type="component" value="Unassembled WGS sequence"/>
</dbReference>
<keyword evidence="4" id="KW-1185">Reference proteome</keyword>
<accession>A0ABW3DHS0</accession>